<dbReference type="InterPro" id="IPR028348">
    <property type="entry name" value="FAD-binding_protein"/>
</dbReference>
<evidence type="ECO:0000259" key="1">
    <source>
        <dbReference type="Pfam" id="PF21688"/>
    </source>
</evidence>
<dbReference type="Gene3D" id="3.50.50.60">
    <property type="entry name" value="FAD/NAD(P)-binding domain"/>
    <property type="match status" value="2"/>
</dbReference>
<accession>D6GS24</accession>
<proteinExistence type="predicted"/>
<dbReference type="PIRSF" id="PIRSF038984">
    <property type="entry name" value="FAD_binding_protein"/>
    <property type="match status" value="1"/>
</dbReference>
<dbReference type="PANTHER" id="PTHR42842">
    <property type="entry name" value="FAD/NAD(P)-BINDING OXIDOREDUCTASE"/>
    <property type="match status" value="1"/>
</dbReference>
<dbReference type="AlphaFoldDB" id="D6GS24"/>
<gene>
    <name evidence="2" type="ordered locus">HMPREF0389_00380</name>
</gene>
<dbReference type="PANTHER" id="PTHR42842:SF3">
    <property type="entry name" value="FAD_NAD(P)-BINDING OXIDOREDUCTASE FAMILY PROTEIN"/>
    <property type="match status" value="1"/>
</dbReference>
<name>D6GS24_FILAD</name>
<evidence type="ECO:0000313" key="2">
    <source>
        <dbReference type="EMBL" id="EFE28465.1"/>
    </source>
</evidence>
<dbReference type="PATRIC" id="fig|546269.5.peg.274"/>
<sequence>MLRIQNIKLSLEEQKDNTIPIETIKKKICQKLKCNLNEIMDIKIFKKSIDARKKQNIQFVYTADVSFLTPDIETHLMNKYGKKGISPTPDMSYEEVSSGNQILTNRPVIVGSGPSGLFATLLLSKRGYSPILIERGDEVDNRIEKIDAFWKSGILDTNSNVQFGEGGAGTFSDGKLTTLINDKRCRHILQLFIECGAPQDILYNSKPHIGTDILRKVVKNIRSKIIEYGGEVRFLSQLTDIVLNEHNELHSIVLNENEEILCDVMLLGIGHSARDTFEMLFHHGINMIPKSFSIGVRIEHPQKLVNIAQYGDSYNSLVFGSADYKLVYHSTSGRSAYTFCMCPGGYVVAAASEENMLVTNGMSEYNRDADNANSALLVGVTPDDFGGPSPLDAIEFQRRWESRAFELGGNNYSAPIQRVGDFLGVDMKHDDMTIIPSYKPGVKFADLKNCLPDYVIDTMKEALISFDKKLKGFANPNAILTGIETRSSSPVRILRNLDHMSNIKGIYPMGEGAGYAGGIMSSAVDGLKTAEKIIGQYVPLKNSNI</sequence>
<reference evidence="3" key="1">
    <citation type="submission" date="2010-12" db="EMBL/GenBank/DDBJ databases">
        <title>The genome sequence of Filifactor alocis strain ATCC 35896.</title>
        <authorList>
            <consortium name="The Broad Institute Genome Sequencing Platform"/>
            <person name="Ward D."/>
            <person name="Earl A."/>
            <person name="Feldgarden M."/>
            <person name="Young S.K."/>
            <person name="Gargeya S."/>
            <person name="Zeng Q."/>
            <person name="Alvarado L."/>
            <person name="Berlin A."/>
            <person name="Bochicchio J."/>
            <person name="Chapman S.B."/>
            <person name="Chen Z."/>
            <person name="Freedman E."/>
            <person name="Gellesch M."/>
            <person name="Goldberg J."/>
            <person name="Griggs A."/>
            <person name="Gujja S."/>
            <person name="Heilman E."/>
            <person name="Heiman D."/>
            <person name="Howarth C."/>
            <person name="Mehta T."/>
            <person name="Neiman D."/>
            <person name="Pearson M."/>
            <person name="Roberts A."/>
            <person name="Saif S."/>
            <person name="Shea T."/>
            <person name="Shenoy N."/>
            <person name="Sisk P."/>
            <person name="Stolte C."/>
            <person name="Sykes S."/>
            <person name="White J."/>
            <person name="Yandava C."/>
            <person name="Izard J."/>
            <person name="Blanton J.M."/>
            <person name="Baranova O.V."/>
            <person name="Tanner A.C."/>
            <person name="Dewhirst F.E."/>
            <person name="Haas B."/>
            <person name="Nusbaum C."/>
            <person name="Birren B."/>
        </authorList>
    </citation>
    <scope>NUCLEOTIDE SEQUENCE [LARGE SCALE GENOMIC DNA]</scope>
    <source>
        <strain evidence="3">ATCC 35896 / D40 B5</strain>
    </source>
</reference>
<dbReference type="OrthoDB" id="9772594at2"/>
<dbReference type="RefSeq" id="WP_014261928.1">
    <property type="nucleotide sequence ID" value="NC_016630.1"/>
</dbReference>
<dbReference type="SUPFAM" id="SSF51905">
    <property type="entry name" value="FAD/NAD(P)-binding domain"/>
    <property type="match status" value="1"/>
</dbReference>
<dbReference type="EMBL" id="CP002390">
    <property type="protein sequence ID" value="EFE28465.1"/>
    <property type="molecule type" value="Genomic_DNA"/>
</dbReference>
<dbReference type="PRINTS" id="PR00419">
    <property type="entry name" value="ADXRDTASE"/>
</dbReference>
<dbReference type="eggNOG" id="COG2509">
    <property type="taxonomic scope" value="Bacteria"/>
</dbReference>
<dbReference type="Proteomes" id="UP000007468">
    <property type="component" value="Chromosome"/>
</dbReference>
<dbReference type="Gene3D" id="3.30.70.2700">
    <property type="match status" value="1"/>
</dbReference>
<dbReference type="InterPro" id="IPR049516">
    <property type="entry name" value="FAD-depend_C"/>
</dbReference>
<dbReference type="STRING" id="546269.HMPREF0389_00380"/>
<dbReference type="KEGG" id="faa:HMPREF0389_00380"/>
<feature type="domain" description="FAD-dependent protein C-terminal" evidence="1">
    <location>
        <begin position="291"/>
        <end position="487"/>
    </location>
</feature>
<organism evidence="2 3">
    <name type="scientific">Filifactor alocis (strain ATCC 35896 / CCUG 47790 / D40 B5)</name>
    <name type="common">Fusobacterium alocis</name>
    <dbReference type="NCBI Taxonomy" id="546269"/>
    <lineage>
        <taxon>Bacteria</taxon>
        <taxon>Bacillati</taxon>
        <taxon>Bacillota</taxon>
        <taxon>Clostridia</taxon>
        <taxon>Peptostreptococcales</taxon>
        <taxon>Filifactoraceae</taxon>
        <taxon>Filifactor</taxon>
    </lineage>
</organism>
<protein>
    <recommendedName>
        <fullName evidence="1">FAD-dependent protein C-terminal domain-containing protein</fullName>
    </recommendedName>
</protein>
<keyword evidence="3" id="KW-1185">Reference proteome</keyword>
<dbReference type="Pfam" id="PF21688">
    <property type="entry name" value="FAD-depend_C"/>
    <property type="match status" value="1"/>
</dbReference>
<evidence type="ECO:0000313" key="3">
    <source>
        <dbReference type="Proteomes" id="UP000007468"/>
    </source>
</evidence>
<dbReference type="InterPro" id="IPR036188">
    <property type="entry name" value="FAD/NAD-bd_sf"/>
</dbReference>